<comment type="caution">
    <text evidence="3">The sequence shown here is derived from an EMBL/GenBank/DDBJ whole genome shotgun (WGS) entry which is preliminary data.</text>
</comment>
<dbReference type="AlphaFoldDB" id="A0AAV5HAF0"/>
<dbReference type="Proteomes" id="UP001054252">
    <property type="component" value="Unassembled WGS sequence"/>
</dbReference>
<evidence type="ECO:0000313" key="4">
    <source>
        <dbReference type="Proteomes" id="UP001054252"/>
    </source>
</evidence>
<dbReference type="PROSITE" id="PS50157">
    <property type="entry name" value="ZINC_FINGER_C2H2_2"/>
    <property type="match status" value="1"/>
</dbReference>
<organism evidence="3 4">
    <name type="scientific">Rubroshorea leprosula</name>
    <dbReference type="NCBI Taxonomy" id="152421"/>
    <lineage>
        <taxon>Eukaryota</taxon>
        <taxon>Viridiplantae</taxon>
        <taxon>Streptophyta</taxon>
        <taxon>Embryophyta</taxon>
        <taxon>Tracheophyta</taxon>
        <taxon>Spermatophyta</taxon>
        <taxon>Magnoliopsida</taxon>
        <taxon>eudicotyledons</taxon>
        <taxon>Gunneridae</taxon>
        <taxon>Pentapetalae</taxon>
        <taxon>rosids</taxon>
        <taxon>malvids</taxon>
        <taxon>Malvales</taxon>
        <taxon>Dipterocarpaceae</taxon>
        <taxon>Rubroshorea</taxon>
    </lineage>
</organism>
<dbReference type="PROSITE" id="PS00028">
    <property type="entry name" value="ZINC_FINGER_C2H2_1"/>
    <property type="match status" value="1"/>
</dbReference>
<dbReference type="EMBL" id="BPVZ01000001">
    <property type="protein sequence ID" value="GKU85733.1"/>
    <property type="molecule type" value="Genomic_DNA"/>
</dbReference>
<protein>
    <recommendedName>
        <fullName evidence="2">C2H2-type domain-containing protein</fullName>
    </recommendedName>
</protein>
<feature type="domain" description="C2H2-type" evidence="2">
    <location>
        <begin position="37"/>
        <end position="64"/>
    </location>
</feature>
<dbReference type="InterPro" id="IPR013087">
    <property type="entry name" value="Znf_C2H2_type"/>
</dbReference>
<sequence length="218" mass="25293">MAAFGWNLRRVNNMQHDQFSQARQTRSFILPSVPNQIACRICNQVFTSTQGLITHIESHMIQDETVAAARRQQLDPSHLFSSHRDLFSNPYNNIPSFSPQQFDNFRRHYHHVQLPMQYPSYPPLLPQDPNPLSILPSSQLSLYNRNNHHFSLPQPQFLPAVAPYAGYQGRQQRTTMQHSPSNDHTKPFLIQLENMREPEYDKGRSDFDAVSLDLTLKL</sequence>
<name>A0AAV5HAF0_9ROSI</name>
<proteinExistence type="predicted"/>
<keyword evidence="1" id="KW-0863">Zinc-finger</keyword>
<evidence type="ECO:0000313" key="3">
    <source>
        <dbReference type="EMBL" id="GKU85733.1"/>
    </source>
</evidence>
<evidence type="ECO:0000256" key="1">
    <source>
        <dbReference type="PROSITE-ProRule" id="PRU00042"/>
    </source>
</evidence>
<keyword evidence="1" id="KW-0479">Metal-binding</keyword>
<dbReference type="GO" id="GO:0008270">
    <property type="term" value="F:zinc ion binding"/>
    <property type="evidence" value="ECO:0007669"/>
    <property type="project" value="UniProtKB-KW"/>
</dbReference>
<keyword evidence="4" id="KW-1185">Reference proteome</keyword>
<reference evidence="3 4" key="1">
    <citation type="journal article" date="2021" name="Commun. Biol.">
        <title>The genome of Shorea leprosula (Dipterocarpaceae) highlights the ecological relevance of drought in aseasonal tropical rainforests.</title>
        <authorList>
            <person name="Ng K.K.S."/>
            <person name="Kobayashi M.J."/>
            <person name="Fawcett J.A."/>
            <person name="Hatakeyama M."/>
            <person name="Paape T."/>
            <person name="Ng C.H."/>
            <person name="Ang C.C."/>
            <person name="Tnah L.H."/>
            <person name="Lee C.T."/>
            <person name="Nishiyama T."/>
            <person name="Sese J."/>
            <person name="O'Brien M.J."/>
            <person name="Copetti D."/>
            <person name="Mohd Noor M.I."/>
            <person name="Ong R.C."/>
            <person name="Putra M."/>
            <person name="Sireger I.Z."/>
            <person name="Indrioko S."/>
            <person name="Kosugi Y."/>
            <person name="Izuno A."/>
            <person name="Isagi Y."/>
            <person name="Lee S.L."/>
            <person name="Shimizu K.K."/>
        </authorList>
    </citation>
    <scope>NUCLEOTIDE SEQUENCE [LARGE SCALE GENOMIC DNA]</scope>
    <source>
        <strain evidence="3">214</strain>
    </source>
</reference>
<gene>
    <name evidence="3" type="ORF">SLEP1_g358</name>
</gene>
<keyword evidence="1" id="KW-0862">Zinc</keyword>
<evidence type="ECO:0000259" key="2">
    <source>
        <dbReference type="PROSITE" id="PS50157"/>
    </source>
</evidence>
<accession>A0AAV5HAF0</accession>